<name>X1Q6N3_9ZZZZ</name>
<comment type="caution">
    <text evidence="1">The sequence shown here is derived from an EMBL/GenBank/DDBJ whole genome shotgun (WGS) entry which is preliminary data.</text>
</comment>
<proteinExistence type="predicted"/>
<dbReference type="EMBL" id="BARW01000394">
    <property type="protein sequence ID" value="GAI63888.1"/>
    <property type="molecule type" value="Genomic_DNA"/>
</dbReference>
<dbReference type="PANTHER" id="PTHR43883">
    <property type="entry name" value="SLR0207 PROTEIN"/>
    <property type="match status" value="1"/>
</dbReference>
<dbReference type="PANTHER" id="PTHR43883:SF1">
    <property type="entry name" value="GLUCONOKINASE"/>
    <property type="match status" value="1"/>
</dbReference>
<dbReference type="AlphaFoldDB" id="X1Q6N3"/>
<reference evidence="1" key="1">
    <citation type="journal article" date="2014" name="Front. Microbiol.">
        <title>High frequency of phylogenetically diverse reductive dehalogenase-homologous genes in deep subseafloor sedimentary metagenomes.</title>
        <authorList>
            <person name="Kawai M."/>
            <person name="Futagami T."/>
            <person name="Toyoda A."/>
            <person name="Takaki Y."/>
            <person name="Nishi S."/>
            <person name="Hori S."/>
            <person name="Arai W."/>
            <person name="Tsubouchi T."/>
            <person name="Morono Y."/>
            <person name="Uchiyama I."/>
            <person name="Ito T."/>
            <person name="Fujiyama A."/>
            <person name="Inagaki F."/>
            <person name="Takami H."/>
        </authorList>
    </citation>
    <scope>NUCLEOTIDE SEQUENCE</scope>
    <source>
        <strain evidence="1">Expedition CK06-06</strain>
    </source>
</reference>
<protein>
    <recommendedName>
        <fullName evidence="2">Aminoglycoside phosphotransferase domain-containing protein</fullName>
    </recommendedName>
</protein>
<accession>X1Q6N3</accession>
<sequence>MPQLPELVQALLNPKAYPETPPQGIELVQTQMSFIFLTDDYVYKVKKPVNLGYLDYTTLDKRHFYCQREVELNRRLCPDAYLGVVPISRDKGNISIEGQDEVIEYAVKMRRLPQQAMMDGLLANNQVSPQMVTNVAEKLVEFHQRAETNANISAFGDLDAITKNTEENFSQTVEYIGRTISQAKYRRIKDYTDSFIEKKTPL</sequence>
<evidence type="ECO:0000313" key="1">
    <source>
        <dbReference type="EMBL" id="GAI63888.1"/>
    </source>
</evidence>
<organism evidence="1">
    <name type="scientific">marine sediment metagenome</name>
    <dbReference type="NCBI Taxonomy" id="412755"/>
    <lineage>
        <taxon>unclassified sequences</taxon>
        <taxon>metagenomes</taxon>
        <taxon>ecological metagenomes</taxon>
    </lineage>
</organism>
<evidence type="ECO:0008006" key="2">
    <source>
        <dbReference type="Google" id="ProtNLM"/>
    </source>
</evidence>
<gene>
    <name evidence="1" type="ORF">S12H4_01834</name>
</gene>
<dbReference type="InterPro" id="IPR052732">
    <property type="entry name" value="Cell-binding_unc_protein"/>
</dbReference>